<dbReference type="InterPro" id="IPR050090">
    <property type="entry name" value="Tyrosine_recombinase_XerCD"/>
</dbReference>
<dbReference type="InterPro" id="IPR011010">
    <property type="entry name" value="DNA_brk_join_enz"/>
</dbReference>
<dbReference type="SUPFAM" id="SSF56349">
    <property type="entry name" value="DNA breaking-rejoining enzymes"/>
    <property type="match status" value="1"/>
</dbReference>
<evidence type="ECO:0000313" key="7">
    <source>
        <dbReference type="EMBL" id="SCL43223.1"/>
    </source>
</evidence>
<dbReference type="InterPro" id="IPR044068">
    <property type="entry name" value="CB"/>
</dbReference>
<dbReference type="GO" id="GO:0003677">
    <property type="term" value="F:DNA binding"/>
    <property type="evidence" value="ECO:0007669"/>
    <property type="project" value="UniProtKB-UniRule"/>
</dbReference>
<dbReference type="InterPro" id="IPR013762">
    <property type="entry name" value="Integrase-like_cat_sf"/>
</dbReference>
<dbReference type="STRING" id="145854.GA0074692_6722"/>
<dbReference type="EMBL" id="FMHW01000003">
    <property type="protein sequence ID" value="SCL43124.1"/>
    <property type="molecule type" value="Genomic_DNA"/>
</dbReference>
<organism evidence="6 8">
    <name type="scientific">Micromonospora pallida</name>
    <dbReference type="NCBI Taxonomy" id="145854"/>
    <lineage>
        <taxon>Bacteria</taxon>
        <taxon>Bacillati</taxon>
        <taxon>Actinomycetota</taxon>
        <taxon>Actinomycetes</taxon>
        <taxon>Micromonosporales</taxon>
        <taxon>Micromonosporaceae</taxon>
        <taxon>Micromonospora</taxon>
    </lineage>
</organism>
<accession>A0A1C6TN14</accession>
<evidence type="ECO:0000256" key="3">
    <source>
        <dbReference type="PROSITE-ProRule" id="PRU01248"/>
    </source>
</evidence>
<dbReference type="PANTHER" id="PTHR30349">
    <property type="entry name" value="PHAGE INTEGRASE-RELATED"/>
    <property type="match status" value="1"/>
</dbReference>
<dbReference type="GO" id="GO:0015074">
    <property type="term" value="P:DNA integration"/>
    <property type="evidence" value="ECO:0007669"/>
    <property type="project" value="InterPro"/>
</dbReference>
<evidence type="ECO:0000259" key="4">
    <source>
        <dbReference type="PROSITE" id="PS51898"/>
    </source>
</evidence>
<reference evidence="8" key="2">
    <citation type="submission" date="2016-06" db="EMBL/GenBank/DDBJ databases">
        <authorList>
            <person name="Varghese N."/>
            <person name="Submissions Spin"/>
        </authorList>
    </citation>
    <scope>NUCLEOTIDE SEQUENCE [LARGE SCALE GENOMIC DNA]</scope>
    <source>
        <strain evidence="8">DSM 43817</strain>
    </source>
</reference>
<evidence type="ECO:0000259" key="5">
    <source>
        <dbReference type="PROSITE" id="PS51900"/>
    </source>
</evidence>
<evidence type="ECO:0000313" key="8">
    <source>
        <dbReference type="Proteomes" id="UP000198959"/>
    </source>
</evidence>
<dbReference type="Proteomes" id="UP000198959">
    <property type="component" value="Unassembled WGS sequence"/>
</dbReference>
<dbReference type="InterPro" id="IPR002104">
    <property type="entry name" value="Integrase_catalytic"/>
</dbReference>
<dbReference type="OrthoDB" id="1822491at2"/>
<dbReference type="Gene3D" id="1.10.443.10">
    <property type="entry name" value="Intergrase catalytic core"/>
    <property type="match status" value="1"/>
</dbReference>
<dbReference type="GO" id="GO:0006310">
    <property type="term" value="P:DNA recombination"/>
    <property type="evidence" value="ECO:0007669"/>
    <property type="project" value="UniProtKB-KW"/>
</dbReference>
<feature type="domain" description="Core-binding (CB)" evidence="5">
    <location>
        <begin position="10"/>
        <end position="88"/>
    </location>
</feature>
<dbReference type="PANTHER" id="PTHR30349:SF81">
    <property type="entry name" value="TYROSINE RECOMBINASE XERC"/>
    <property type="match status" value="1"/>
</dbReference>
<sequence length="281" mass="31301">MLTVTPAHAPHSHEMIRAFVRHLQDLRRAEATVDTYVGMLARLDRTLPEGLAYACADELRAQIYVEGRKPATVALYRAAAKAFFAWATDEHDPWLDYDPSRQLPRARVRQRTPRPCTHEELADILARAQDPCRVWYLLAAGCGLRCVEISRLDRADVTEHVVYILGKGDKERTVPTHPAVWAAIRDLPAGPIARRYYDTARANRRDVQGRGNRHLAVLGHPSVTMHRLRHWYGTYVYQAAGGDLRVVQDLLGHASPNTTQVYVAAAAGAAAAAVRALPLPV</sequence>
<dbReference type="Pfam" id="PF02899">
    <property type="entry name" value="Phage_int_SAM_1"/>
    <property type="match status" value="1"/>
</dbReference>
<protein>
    <submittedName>
        <fullName evidence="6">Integrase/recombinase XerC</fullName>
    </submittedName>
</protein>
<proteinExistence type="predicted"/>
<keyword evidence="8" id="KW-1185">Reference proteome</keyword>
<keyword evidence="1 3" id="KW-0238">DNA-binding</keyword>
<dbReference type="Pfam" id="PF00589">
    <property type="entry name" value="Phage_integrase"/>
    <property type="match status" value="1"/>
</dbReference>
<dbReference type="InterPro" id="IPR004107">
    <property type="entry name" value="Integrase_SAM-like_N"/>
</dbReference>
<dbReference type="PROSITE" id="PS51898">
    <property type="entry name" value="TYR_RECOMBINASE"/>
    <property type="match status" value="1"/>
</dbReference>
<dbReference type="AlphaFoldDB" id="A0A1C6TN14"/>
<evidence type="ECO:0000256" key="1">
    <source>
        <dbReference type="ARBA" id="ARBA00023125"/>
    </source>
</evidence>
<dbReference type="EMBL" id="FMHW01000003">
    <property type="protein sequence ID" value="SCL43223.1"/>
    <property type="molecule type" value="Genomic_DNA"/>
</dbReference>
<reference evidence="6" key="1">
    <citation type="submission" date="2016-06" db="EMBL/GenBank/DDBJ databases">
        <authorList>
            <person name="Kjaerup R.B."/>
            <person name="Dalgaard T.S."/>
            <person name="Juul-Madsen H.R."/>
        </authorList>
    </citation>
    <scope>NUCLEOTIDE SEQUENCE [LARGE SCALE GENOMIC DNA]</scope>
    <source>
        <strain evidence="6">DSM 43817</strain>
    </source>
</reference>
<evidence type="ECO:0000256" key="2">
    <source>
        <dbReference type="ARBA" id="ARBA00023172"/>
    </source>
</evidence>
<gene>
    <name evidence="6" type="ORF">GA0074692_6722</name>
    <name evidence="7" type="ORF">GA0074692_6773</name>
</gene>
<keyword evidence="2" id="KW-0233">DNA recombination</keyword>
<evidence type="ECO:0000313" key="6">
    <source>
        <dbReference type="EMBL" id="SCL43124.1"/>
    </source>
</evidence>
<feature type="domain" description="Tyr recombinase" evidence="4">
    <location>
        <begin position="111"/>
        <end position="275"/>
    </location>
</feature>
<dbReference type="PROSITE" id="PS51900">
    <property type="entry name" value="CB"/>
    <property type="match status" value="1"/>
</dbReference>
<name>A0A1C6TN14_9ACTN</name>